<evidence type="ECO:0000313" key="1">
    <source>
        <dbReference type="EMBL" id="GLK07583.1"/>
    </source>
</evidence>
<proteinExistence type="predicted"/>
<protein>
    <submittedName>
        <fullName evidence="1">Uncharacterized protein</fullName>
    </submittedName>
</protein>
<comment type="caution">
    <text evidence="1">The sequence shown here is derived from an EMBL/GenBank/DDBJ whole genome shotgun (WGS) entry which is preliminary data.</text>
</comment>
<accession>A0A9W6HXU5</accession>
<reference evidence="1" key="1">
    <citation type="journal article" date="2014" name="Int. J. Syst. Evol. Microbiol.">
        <title>Complete genome sequence of Corynebacterium casei LMG S-19264T (=DSM 44701T), isolated from a smear-ripened cheese.</title>
        <authorList>
            <consortium name="US DOE Joint Genome Institute (JGI-PGF)"/>
            <person name="Walter F."/>
            <person name="Albersmeier A."/>
            <person name="Kalinowski J."/>
            <person name="Ruckert C."/>
        </authorList>
    </citation>
    <scope>NUCLEOTIDE SEQUENCE</scope>
    <source>
        <strain evidence="1">VKM Ac-2007</strain>
    </source>
</reference>
<name>A0A9W6HXU5_9ACTN</name>
<keyword evidence="2" id="KW-1185">Reference proteome</keyword>
<dbReference type="InterPro" id="IPR012340">
    <property type="entry name" value="NA-bd_OB-fold"/>
</dbReference>
<dbReference type="EMBL" id="BSEV01000001">
    <property type="protein sequence ID" value="GLK07583.1"/>
    <property type="molecule type" value="Genomic_DNA"/>
</dbReference>
<gene>
    <name evidence="1" type="ORF">GCM10017600_09880</name>
</gene>
<reference evidence="1" key="2">
    <citation type="submission" date="2023-01" db="EMBL/GenBank/DDBJ databases">
        <authorList>
            <person name="Sun Q."/>
            <person name="Evtushenko L."/>
        </authorList>
    </citation>
    <scope>NUCLEOTIDE SEQUENCE</scope>
    <source>
        <strain evidence="1">VKM Ac-2007</strain>
    </source>
</reference>
<dbReference type="AlphaFoldDB" id="A0A9W6HXU5"/>
<dbReference type="Gene3D" id="2.40.50.140">
    <property type="entry name" value="Nucleic acid-binding proteins"/>
    <property type="match status" value="1"/>
</dbReference>
<dbReference type="Proteomes" id="UP001143474">
    <property type="component" value="Unassembled WGS sequence"/>
</dbReference>
<sequence length="72" mass="7551">MGRGAYVVGKQGRVTGKIGPGLVGEVLLAVRGGVEAFYAHPTVPEEVIPTGSIVVVVEYFPPRTVYVARALV</sequence>
<evidence type="ECO:0000313" key="2">
    <source>
        <dbReference type="Proteomes" id="UP001143474"/>
    </source>
</evidence>
<organism evidence="1 2">
    <name type="scientific">Streptosporangium carneum</name>
    <dbReference type="NCBI Taxonomy" id="47481"/>
    <lineage>
        <taxon>Bacteria</taxon>
        <taxon>Bacillati</taxon>
        <taxon>Actinomycetota</taxon>
        <taxon>Actinomycetes</taxon>
        <taxon>Streptosporangiales</taxon>
        <taxon>Streptosporangiaceae</taxon>
        <taxon>Streptosporangium</taxon>
    </lineage>
</organism>